<organism evidence="3 4">
    <name type="scientific">Curtobacterium flaccumfaciens</name>
    <dbReference type="NCBI Taxonomy" id="2035"/>
    <lineage>
        <taxon>Bacteria</taxon>
        <taxon>Bacillati</taxon>
        <taxon>Actinomycetota</taxon>
        <taxon>Actinomycetes</taxon>
        <taxon>Micrococcales</taxon>
        <taxon>Microbacteriaceae</taxon>
        <taxon>Curtobacterium</taxon>
    </lineage>
</organism>
<dbReference type="Pfam" id="PF01648">
    <property type="entry name" value="ACPS"/>
    <property type="match status" value="1"/>
</dbReference>
<dbReference type="GO" id="GO:0008897">
    <property type="term" value="F:holo-[acyl-carrier-protein] synthase activity"/>
    <property type="evidence" value="ECO:0007669"/>
    <property type="project" value="InterPro"/>
</dbReference>
<proteinExistence type="predicted"/>
<protein>
    <submittedName>
        <fullName evidence="3">4'-phosphopantetheinyl transferase</fullName>
    </submittedName>
</protein>
<comment type="caution">
    <text evidence="3">The sequence shown here is derived from an EMBL/GenBank/DDBJ whole genome shotgun (WGS) entry which is preliminary data.</text>
</comment>
<dbReference type="SUPFAM" id="SSF56214">
    <property type="entry name" value="4'-phosphopantetheinyl transferase"/>
    <property type="match status" value="1"/>
</dbReference>
<dbReference type="GO" id="GO:0000287">
    <property type="term" value="F:magnesium ion binding"/>
    <property type="evidence" value="ECO:0007669"/>
    <property type="project" value="InterPro"/>
</dbReference>
<dbReference type="InterPro" id="IPR008278">
    <property type="entry name" value="4-PPantetheinyl_Trfase_dom"/>
</dbReference>
<dbReference type="EMBL" id="SNVW01000004">
    <property type="protein sequence ID" value="TDN44840.1"/>
    <property type="molecule type" value="Genomic_DNA"/>
</dbReference>
<dbReference type="OrthoDB" id="190168at2"/>
<name>A0A4R6DJG8_9MICO</name>
<dbReference type="AlphaFoldDB" id="A0A4R6DJG8"/>
<evidence type="ECO:0000259" key="2">
    <source>
        <dbReference type="Pfam" id="PF01648"/>
    </source>
</evidence>
<evidence type="ECO:0000313" key="3">
    <source>
        <dbReference type="EMBL" id="TDN44840.1"/>
    </source>
</evidence>
<gene>
    <name evidence="3" type="ORF">EDF64_104244</name>
</gene>
<sequence length="203" mass="20719">MSLPRLPHVVLTLVPTGATRDVDREALLAAVASAHDVDPSRLRAGRVCGHCGGTDHGRPWVTVDGSAVGAGLARTTGVVVLAVSPDPVGVDVERVSRVAAAPLDVFTAGERDRADGDVRVLAACWAAKEAVLKRDGRGLRVDPADVDVDVRRGTAVFEGVEHPVTLSFPDTDTDIVVAIAAGGLPVRTAPDGCSAVDGVSAGG</sequence>
<accession>A0A4R6DJG8</accession>
<reference evidence="3 4" key="1">
    <citation type="submission" date="2019-03" db="EMBL/GenBank/DDBJ databases">
        <title>Genomic analyses of the natural microbiome of Caenorhabditis elegans.</title>
        <authorList>
            <person name="Samuel B."/>
        </authorList>
    </citation>
    <scope>NUCLEOTIDE SEQUENCE [LARGE SCALE GENOMIC DNA]</scope>
    <source>
        <strain evidence="3 4">JUb65</strain>
    </source>
</reference>
<dbReference type="Proteomes" id="UP000295764">
    <property type="component" value="Unassembled WGS sequence"/>
</dbReference>
<keyword evidence="1 3" id="KW-0808">Transferase</keyword>
<evidence type="ECO:0000256" key="1">
    <source>
        <dbReference type="ARBA" id="ARBA00022679"/>
    </source>
</evidence>
<dbReference type="Gene3D" id="3.90.470.20">
    <property type="entry name" value="4'-phosphopantetheinyl transferase domain"/>
    <property type="match status" value="2"/>
</dbReference>
<evidence type="ECO:0000313" key="4">
    <source>
        <dbReference type="Proteomes" id="UP000295764"/>
    </source>
</evidence>
<dbReference type="InterPro" id="IPR037143">
    <property type="entry name" value="4-PPantetheinyl_Trfase_dom_sf"/>
</dbReference>
<feature type="domain" description="4'-phosphopantetheinyl transferase" evidence="2">
    <location>
        <begin position="87"/>
        <end position="155"/>
    </location>
</feature>
<dbReference type="RefSeq" id="WP_133519503.1">
    <property type="nucleotide sequence ID" value="NZ_SNVW01000004.1"/>
</dbReference>